<dbReference type="EMBL" id="JAABLP010000001">
    <property type="protein sequence ID" value="NBN62749.1"/>
    <property type="molecule type" value="Genomic_DNA"/>
</dbReference>
<dbReference type="InterPro" id="IPR050090">
    <property type="entry name" value="Tyrosine_recombinase_XerCD"/>
</dbReference>
<protein>
    <submittedName>
        <fullName evidence="5">Tyrosine-type recombinase/integrase</fullName>
    </submittedName>
</protein>
<reference evidence="5 6" key="1">
    <citation type="submission" date="2020-01" db="EMBL/GenBank/DDBJ databases">
        <authorList>
            <person name="Peng S.Y."/>
            <person name="Li J."/>
            <person name="Wang M."/>
            <person name="Wang L."/>
            <person name="Wang C.Q."/>
            <person name="Wang J.R."/>
        </authorList>
    </citation>
    <scope>NUCLEOTIDE SEQUENCE [LARGE SCALE GENOMIC DNA]</scope>
    <source>
        <strain evidence="5 6">XCT-34</strain>
    </source>
</reference>
<keyword evidence="6" id="KW-1185">Reference proteome</keyword>
<comment type="caution">
    <text evidence="5">The sequence shown here is derived from an EMBL/GenBank/DDBJ whole genome shotgun (WGS) entry which is preliminary data.</text>
</comment>
<sequence length="393" mass="44724">MGTIIERRRRSGQISWRAEIARMVGGVKVRESRTFDRVAAARAWMRARERELEQGGAEPASIPARRKGATLADAIDMYCSDQTRPIGRTKAQVLRTLKGFEIADRQCETISSSDLVDLARELVASRAPQTVLNYLSHLQTIFALARPAWDMPLDPGAMESALVVTRRLGLTSKSAVRTRRPSLDELNRLMIFFAARHRRRPYSVPMHVVCVFALFSTRRQEEITRLLFSDLDAANSRILVRDMKHPDSKAGNHQWCELPEPALKILQAMPQHQDTIFPYTTDAITAAFTRACQQLEIDDLRFHDLRHEGVSRLFELGKTIPQVASVSGHRSWQSLRRYTHIAQDATDRYKDWVWLDRAIRTAQSLPAIPSDKPRQVVAHRRPNALKGKPQGRP</sequence>
<evidence type="ECO:0000256" key="3">
    <source>
        <dbReference type="SAM" id="MobiDB-lite"/>
    </source>
</evidence>
<dbReference type="PROSITE" id="PS51898">
    <property type="entry name" value="TYR_RECOMBINASE"/>
    <property type="match status" value="1"/>
</dbReference>
<dbReference type="InterPro" id="IPR002104">
    <property type="entry name" value="Integrase_catalytic"/>
</dbReference>
<feature type="domain" description="Tyr recombinase" evidence="4">
    <location>
        <begin position="176"/>
        <end position="351"/>
    </location>
</feature>
<dbReference type="RefSeq" id="WP_161673961.1">
    <property type="nucleotide sequence ID" value="NZ_JAABLP010000001.1"/>
</dbReference>
<dbReference type="InterPro" id="IPR013762">
    <property type="entry name" value="Integrase-like_cat_sf"/>
</dbReference>
<dbReference type="PANTHER" id="PTHR30349:SF94">
    <property type="entry name" value="INTEGRASE_RECOMBINASE HI_1414-RELATED"/>
    <property type="match status" value="1"/>
</dbReference>
<keyword evidence="1" id="KW-0229">DNA integration</keyword>
<evidence type="ECO:0000259" key="4">
    <source>
        <dbReference type="PROSITE" id="PS51898"/>
    </source>
</evidence>
<keyword evidence="2" id="KW-0233">DNA recombination</keyword>
<feature type="region of interest" description="Disordered" evidence="3">
    <location>
        <begin position="370"/>
        <end position="393"/>
    </location>
</feature>
<name>A0ABW9ZD35_9HYPH</name>
<dbReference type="Gene3D" id="1.10.443.10">
    <property type="entry name" value="Intergrase catalytic core"/>
    <property type="match status" value="1"/>
</dbReference>
<organism evidence="5 6">
    <name type="scientific">Pannonibacter tanglangensis</name>
    <dbReference type="NCBI Taxonomy" id="2750084"/>
    <lineage>
        <taxon>Bacteria</taxon>
        <taxon>Pseudomonadati</taxon>
        <taxon>Pseudomonadota</taxon>
        <taxon>Alphaproteobacteria</taxon>
        <taxon>Hyphomicrobiales</taxon>
        <taxon>Stappiaceae</taxon>
        <taxon>Pannonibacter</taxon>
    </lineage>
</organism>
<dbReference type="InterPro" id="IPR011010">
    <property type="entry name" value="DNA_brk_join_enz"/>
</dbReference>
<dbReference type="Proteomes" id="UP000541347">
    <property type="component" value="Unassembled WGS sequence"/>
</dbReference>
<evidence type="ECO:0000313" key="6">
    <source>
        <dbReference type="Proteomes" id="UP000541347"/>
    </source>
</evidence>
<evidence type="ECO:0000256" key="2">
    <source>
        <dbReference type="ARBA" id="ARBA00023172"/>
    </source>
</evidence>
<accession>A0ABW9ZD35</accession>
<dbReference type="SUPFAM" id="SSF56349">
    <property type="entry name" value="DNA breaking-rejoining enzymes"/>
    <property type="match status" value="1"/>
</dbReference>
<dbReference type="Pfam" id="PF00589">
    <property type="entry name" value="Phage_integrase"/>
    <property type="match status" value="1"/>
</dbReference>
<feature type="compositionally biased region" description="Basic residues" evidence="3">
    <location>
        <begin position="377"/>
        <end position="393"/>
    </location>
</feature>
<gene>
    <name evidence="5" type="ORF">GWI71_03560</name>
</gene>
<evidence type="ECO:0000256" key="1">
    <source>
        <dbReference type="ARBA" id="ARBA00022908"/>
    </source>
</evidence>
<evidence type="ECO:0000313" key="5">
    <source>
        <dbReference type="EMBL" id="NBN62749.1"/>
    </source>
</evidence>
<proteinExistence type="predicted"/>
<dbReference type="CDD" id="cd00796">
    <property type="entry name" value="INT_Rci_Hp1_C"/>
    <property type="match status" value="1"/>
</dbReference>
<dbReference type="PANTHER" id="PTHR30349">
    <property type="entry name" value="PHAGE INTEGRASE-RELATED"/>
    <property type="match status" value="1"/>
</dbReference>